<organism evidence="1 2">
    <name type="scientific">Lactuca virosa</name>
    <dbReference type="NCBI Taxonomy" id="75947"/>
    <lineage>
        <taxon>Eukaryota</taxon>
        <taxon>Viridiplantae</taxon>
        <taxon>Streptophyta</taxon>
        <taxon>Embryophyta</taxon>
        <taxon>Tracheophyta</taxon>
        <taxon>Spermatophyta</taxon>
        <taxon>Magnoliopsida</taxon>
        <taxon>eudicotyledons</taxon>
        <taxon>Gunneridae</taxon>
        <taxon>Pentapetalae</taxon>
        <taxon>asterids</taxon>
        <taxon>campanulids</taxon>
        <taxon>Asterales</taxon>
        <taxon>Asteraceae</taxon>
        <taxon>Cichorioideae</taxon>
        <taxon>Cichorieae</taxon>
        <taxon>Lactucinae</taxon>
        <taxon>Lactuca</taxon>
    </lineage>
</organism>
<accession>A0AAU9PGA1</accession>
<sequence length="134" mass="15573">MRYGLPACFTHSLRYGSDKSFGTAKFLTWRFSESIPVYSIIGLFPWRIVAEPDQQPLMSKGRSEKKKLRKRMNQLIYHEFIAIRFASGTISLSKHRDLVIILEEAIVHKLDKQEEQICQGNLHVNFCVSSWTII</sequence>
<evidence type="ECO:0000313" key="2">
    <source>
        <dbReference type="Proteomes" id="UP001157418"/>
    </source>
</evidence>
<gene>
    <name evidence="1" type="ORF">LVIROSA_LOCUS34452</name>
</gene>
<dbReference type="Proteomes" id="UP001157418">
    <property type="component" value="Unassembled WGS sequence"/>
</dbReference>
<reference evidence="1 2" key="1">
    <citation type="submission" date="2022-01" db="EMBL/GenBank/DDBJ databases">
        <authorList>
            <person name="Xiong W."/>
            <person name="Schranz E."/>
        </authorList>
    </citation>
    <scope>NUCLEOTIDE SEQUENCE [LARGE SCALE GENOMIC DNA]</scope>
</reference>
<comment type="caution">
    <text evidence="1">The sequence shown here is derived from an EMBL/GenBank/DDBJ whole genome shotgun (WGS) entry which is preliminary data.</text>
</comment>
<keyword evidence="2" id="KW-1185">Reference proteome</keyword>
<name>A0AAU9PGA1_9ASTR</name>
<dbReference type="AlphaFoldDB" id="A0AAU9PGA1"/>
<evidence type="ECO:0000313" key="1">
    <source>
        <dbReference type="EMBL" id="CAH1448933.1"/>
    </source>
</evidence>
<protein>
    <submittedName>
        <fullName evidence="1">Uncharacterized protein</fullName>
    </submittedName>
</protein>
<proteinExistence type="predicted"/>
<dbReference type="EMBL" id="CAKMRJ010005634">
    <property type="protein sequence ID" value="CAH1448933.1"/>
    <property type="molecule type" value="Genomic_DNA"/>
</dbReference>